<name>K0JZL4_SACES</name>
<protein>
    <submittedName>
        <fullName evidence="2">Uncharacterized protein</fullName>
    </submittedName>
</protein>
<proteinExistence type="predicted"/>
<dbReference type="STRING" id="1179773.BN6_34340"/>
<keyword evidence="3" id="KW-1185">Reference proteome</keyword>
<gene>
    <name evidence="2" type="ordered locus">BN6_34340</name>
</gene>
<accession>K0JZL4</accession>
<organism evidence="2 3">
    <name type="scientific">Saccharothrix espanaensis (strain ATCC 51144 / DSM 44229 / JCM 9112 / NBRC 15066 / NRRL 15764)</name>
    <dbReference type="NCBI Taxonomy" id="1179773"/>
    <lineage>
        <taxon>Bacteria</taxon>
        <taxon>Bacillati</taxon>
        <taxon>Actinomycetota</taxon>
        <taxon>Actinomycetes</taxon>
        <taxon>Pseudonocardiales</taxon>
        <taxon>Pseudonocardiaceae</taxon>
        <taxon>Saccharothrix</taxon>
    </lineage>
</organism>
<sequence>MTIPPAADRGRRPEAGVRHSSRGGSAGGGSVPESYTDVLFSRIVQAAGVARDEYRLSAKLWLDDLPDTRPDPHLLAARPGALVGARRPGQWGQNPAAVDLAAAHGAEPRADAADPVARSEVANTFG</sequence>
<dbReference type="Proteomes" id="UP000006281">
    <property type="component" value="Chromosome"/>
</dbReference>
<dbReference type="PATRIC" id="fig|1179773.3.peg.3439"/>
<evidence type="ECO:0000313" key="2">
    <source>
        <dbReference type="EMBL" id="CCH30732.1"/>
    </source>
</evidence>
<feature type="compositionally biased region" description="Basic and acidic residues" evidence="1">
    <location>
        <begin position="8"/>
        <end position="17"/>
    </location>
</feature>
<evidence type="ECO:0000313" key="3">
    <source>
        <dbReference type="Proteomes" id="UP000006281"/>
    </source>
</evidence>
<dbReference type="EMBL" id="HE804045">
    <property type="protein sequence ID" value="CCH30732.1"/>
    <property type="molecule type" value="Genomic_DNA"/>
</dbReference>
<feature type="region of interest" description="Disordered" evidence="1">
    <location>
        <begin position="1"/>
        <end position="32"/>
    </location>
</feature>
<reference evidence="2 3" key="1">
    <citation type="journal article" date="2012" name="BMC Genomics">
        <title>Complete genome sequence of Saccharothrix espanaensis DSM 44229T and comparison to the other completely sequenced Pseudonocardiaceae.</title>
        <authorList>
            <person name="Strobel T."/>
            <person name="Al-Dilaimi A."/>
            <person name="Blom J."/>
            <person name="Gessner A."/>
            <person name="Kalinowski J."/>
            <person name="Luzhetska M."/>
            <person name="Puhler A."/>
            <person name="Szczepanowski R."/>
            <person name="Bechthold A."/>
            <person name="Ruckert C."/>
        </authorList>
    </citation>
    <scope>NUCLEOTIDE SEQUENCE [LARGE SCALE GENOMIC DNA]</scope>
    <source>
        <strain evidence="3">ATCC 51144 / DSM 44229 / JCM 9112 / NBRC 15066 / NRRL 15764</strain>
    </source>
</reference>
<feature type="region of interest" description="Disordered" evidence="1">
    <location>
        <begin position="105"/>
        <end position="126"/>
    </location>
</feature>
<evidence type="ECO:0000256" key="1">
    <source>
        <dbReference type="SAM" id="MobiDB-lite"/>
    </source>
</evidence>
<dbReference type="AlphaFoldDB" id="K0JZL4"/>
<dbReference type="KEGG" id="sesp:BN6_34340"/>
<dbReference type="BioCyc" id="SESP1179773:BN6_RS16635-MONOMER"/>
<dbReference type="HOGENOM" id="CLU_1979969_0_0_11"/>
<dbReference type="RefSeq" id="WP_015100844.1">
    <property type="nucleotide sequence ID" value="NC_019673.1"/>
</dbReference>